<comment type="catalytic activity">
    <reaction evidence="1 10">
        <text>S-ubiquitinyl-[E2 ubiquitin-conjugating enzyme]-L-cysteine + [acceptor protein]-L-lysine = [E2 ubiquitin-conjugating enzyme]-L-cysteine + N(6)-ubiquitinyl-[acceptor protein]-L-lysine.</text>
        <dbReference type="EC" id="2.3.2.27"/>
    </reaction>
</comment>
<dbReference type="GO" id="GO:0008270">
    <property type="term" value="F:zinc ion binding"/>
    <property type="evidence" value="ECO:0007669"/>
    <property type="project" value="UniProtKB-UniRule"/>
</dbReference>
<dbReference type="Pfam" id="PF02207">
    <property type="entry name" value="zf-UBR"/>
    <property type="match status" value="1"/>
</dbReference>
<organism evidence="13">
    <name type="scientific">Oikopleura dioica</name>
    <name type="common">Tunicate</name>
    <dbReference type="NCBI Taxonomy" id="34765"/>
    <lineage>
        <taxon>Eukaryota</taxon>
        <taxon>Metazoa</taxon>
        <taxon>Chordata</taxon>
        <taxon>Tunicata</taxon>
        <taxon>Appendicularia</taxon>
        <taxon>Copelata</taxon>
        <taxon>Oikopleuridae</taxon>
        <taxon>Oikopleura</taxon>
    </lineage>
</organism>
<comment type="similarity">
    <text evidence="8 10">Belongs to the E3 ubiquitin-protein ligase UBR1-like family.</text>
</comment>
<dbReference type="PROSITE" id="PS51157">
    <property type="entry name" value="ZF_UBR"/>
    <property type="match status" value="1"/>
</dbReference>
<dbReference type="Gene3D" id="2.10.110.30">
    <property type="match status" value="1"/>
</dbReference>
<dbReference type="InterPro" id="IPR003126">
    <property type="entry name" value="Znf_UBR"/>
</dbReference>
<dbReference type="PANTHER" id="PTHR21497:SF24">
    <property type="entry name" value="E3 UBIQUITIN-PROTEIN LIGASE UBR1"/>
    <property type="match status" value="1"/>
</dbReference>
<dbReference type="UniPathway" id="UPA00143"/>
<proteinExistence type="inferred from homology"/>
<evidence type="ECO:0000256" key="9">
    <source>
        <dbReference type="PROSITE-ProRule" id="PRU00508"/>
    </source>
</evidence>
<dbReference type="GO" id="GO:0000151">
    <property type="term" value="C:ubiquitin ligase complex"/>
    <property type="evidence" value="ECO:0007669"/>
    <property type="project" value="TreeGrafter"/>
</dbReference>
<comment type="function">
    <text evidence="10">Ubiquitin ligase protein which is a component of the N-end rule pathway. Recognizes and binds to proteins bearing specific N-terminal residues that are destabilizing according to the N-end rule, leading to their ubiquitination and subsequent degradation.</text>
</comment>
<dbReference type="CDD" id="cd19672">
    <property type="entry name" value="UBR-box_UBR1_like"/>
    <property type="match status" value="1"/>
</dbReference>
<keyword evidence="6 10" id="KW-0833">Ubl conjugation pathway</keyword>
<evidence type="ECO:0000256" key="10">
    <source>
        <dbReference type="RuleBase" id="RU366018"/>
    </source>
</evidence>
<evidence type="ECO:0000256" key="1">
    <source>
        <dbReference type="ARBA" id="ARBA00000900"/>
    </source>
</evidence>
<dbReference type="EC" id="2.3.2.27" evidence="10"/>
<keyword evidence="14" id="KW-1185">Reference proteome</keyword>
<evidence type="ECO:0000256" key="7">
    <source>
        <dbReference type="ARBA" id="ARBA00022833"/>
    </source>
</evidence>
<feature type="region of interest" description="Disordered" evidence="11">
    <location>
        <begin position="1"/>
        <end position="87"/>
    </location>
</feature>
<evidence type="ECO:0000313" key="14">
    <source>
        <dbReference type="Proteomes" id="UP000001307"/>
    </source>
</evidence>
<dbReference type="GO" id="GO:0016567">
    <property type="term" value="P:protein ubiquitination"/>
    <property type="evidence" value="ECO:0007669"/>
    <property type="project" value="UniProtKB-UniRule"/>
</dbReference>
<comment type="pathway">
    <text evidence="2 10">Protein modification; protein ubiquitination.</text>
</comment>
<feature type="compositionally biased region" description="Low complexity" evidence="11">
    <location>
        <begin position="28"/>
        <end position="59"/>
    </location>
</feature>
<keyword evidence="5 10" id="KW-0863">Zinc-finger</keyword>
<evidence type="ECO:0000256" key="4">
    <source>
        <dbReference type="ARBA" id="ARBA00022723"/>
    </source>
</evidence>
<reference evidence="13" key="1">
    <citation type="journal article" date="2010" name="Science">
        <title>Plasticity of animal genome architecture unmasked by rapid evolution of a pelagic tunicate.</title>
        <authorList>
            <person name="Denoeud F."/>
            <person name="Henriet S."/>
            <person name="Mungpakdee S."/>
            <person name="Aury J.M."/>
            <person name="Da Silva C."/>
            <person name="Brinkmann H."/>
            <person name="Mikhaleva J."/>
            <person name="Olsen L.C."/>
            <person name="Jubin C."/>
            <person name="Canestro C."/>
            <person name="Bouquet J.M."/>
            <person name="Danks G."/>
            <person name="Poulain J."/>
            <person name="Campsteijn C."/>
            <person name="Adamski M."/>
            <person name="Cross I."/>
            <person name="Yadetie F."/>
            <person name="Muffato M."/>
            <person name="Louis A."/>
            <person name="Butcher S."/>
            <person name="Tsagkogeorga G."/>
            <person name="Konrad A."/>
            <person name="Singh S."/>
            <person name="Jensen M.F."/>
            <person name="Cong E.H."/>
            <person name="Eikeseth-Otteraa H."/>
            <person name="Noel B."/>
            <person name="Anthouard V."/>
            <person name="Porcel B.M."/>
            <person name="Kachouri-Lafond R."/>
            <person name="Nishino A."/>
            <person name="Ugolini M."/>
            <person name="Chourrout P."/>
            <person name="Nishida H."/>
            <person name="Aasland R."/>
            <person name="Huzurbazar S."/>
            <person name="Westhof E."/>
            <person name="Delsuc F."/>
            <person name="Lehrach H."/>
            <person name="Reinhardt R."/>
            <person name="Weissenbach J."/>
            <person name="Roy S.W."/>
            <person name="Artiguenave F."/>
            <person name="Postlethwait J.H."/>
            <person name="Manak J.R."/>
            <person name="Thompson E.M."/>
            <person name="Jaillon O."/>
            <person name="Du Pasquier L."/>
            <person name="Boudinot P."/>
            <person name="Liberles D.A."/>
            <person name="Volff J.N."/>
            <person name="Philippe H."/>
            <person name="Lenhard B."/>
            <person name="Roest Crollius H."/>
            <person name="Wincker P."/>
            <person name="Chourrout D."/>
        </authorList>
    </citation>
    <scope>NUCLEOTIDE SEQUENCE [LARGE SCALE GENOMIC DNA]</scope>
</reference>
<dbReference type="InParanoid" id="E4XGT4"/>
<dbReference type="SMART" id="SM00396">
    <property type="entry name" value="ZnF_UBR1"/>
    <property type="match status" value="1"/>
</dbReference>
<dbReference type="OrthoDB" id="26387at2759"/>
<evidence type="ECO:0000256" key="6">
    <source>
        <dbReference type="ARBA" id="ARBA00022786"/>
    </source>
</evidence>
<dbReference type="GO" id="GO:0005737">
    <property type="term" value="C:cytoplasm"/>
    <property type="evidence" value="ECO:0007669"/>
    <property type="project" value="TreeGrafter"/>
</dbReference>
<dbReference type="GO" id="GO:0071596">
    <property type="term" value="P:ubiquitin-dependent protein catabolic process via the N-end rule pathway"/>
    <property type="evidence" value="ECO:0007669"/>
    <property type="project" value="UniProtKB-UniRule"/>
</dbReference>
<accession>E4XGT4</accession>
<dbReference type="FunFam" id="2.10.110.30:FF:000002">
    <property type="entry name" value="Putative e3 ubiquitin-protein ligase ubr3"/>
    <property type="match status" value="1"/>
</dbReference>
<feature type="compositionally biased region" description="Basic and acidic residues" evidence="11">
    <location>
        <begin position="13"/>
        <end position="22"/>
    </location>
</feature>
<keyword evidence="7 10" id="KW-0862">Zinc</keyword>
<feature type="compositionally biased region" description="Low complexity" evidence="11">
    <location>
        <begin position="68"/>
        <end position="87"/>
    </location>
</feature>
<keyword evidence="3 10" id="KW-0808">Transferase</keyword>
<keyword evidence="4 10" id="KW-0479">Metal-binding</keyword>
<feature type="domain" description="UBR-type" evidence="12">
    <location>
        <begin position="114"/>
        <end position="187"/>
    </location>
</feature>
<evidence type="ECO:0000256" key="8">
    <source>
        <dbReference type="ARBA" id="ARBA00046341"/>
    </source>
</evidence>
<evidence type="ECO:0000256" key="3">
    <source>
        <dbReference type="ARBA" id="ARBA00022679"/>
    </source>
</evidence>
<dbReference type="InterPro" id="IPR039164">
    <property type="entry name" value="UBR1-like"/>
</dbReference>
<name>E4XGT4_OIKDI</name>
<protein>
    <recommendedName>
        <fullName evidence="10">E3 ubiquitin-protein ligase</fullName>
        <ecNumber evidence="10">2.3.2.27</ecNumber>
    </recommendedName>
</protein>
<dbReference type="PANTHER" id="PTHR21497">
    <property type="entry name" value="UBIQUITIN LIGASE E3 ALPHA-RELATED"/>
    <property type="match status" value="1"/>
</dbReference>
<evidence type="ECO:0000259" key="12">
    <source>
        <dbReference type="PROSITE" id="PS51157"/>
    </source>
</evidence>
<dbReference type="EMBL" id="FN653049">
    <property type="protein sequence ID" value="CBY09882.1"/>
    <property type="molecule type" value="Genomic_DNA"/>
</dbReference>
<feature type="zinc finger region" description="UBR-type" evidence="9">
    <location>
        <begin position="114"/>
        <end position="187"/>
    </location>
</feature>
<dbReference type="Proteomes" id="UP000001307">
    <property type="component" value="Unassembled WGS sequence"/>
</dbReference>
<sequence length="223" mass="25460">MGLFSFLKGGKKKSSENADYPKQDGGYPQQQQQFQQEQCPPEQFGQPQGFPQPGFAPQGYAPQEFPTQGQPQQGYFPPGDQQQGYPQPGFPHQQFQGYPQEEQRVIDNVDRDDSACQYQFKPDEETYRCLDCEITEDCPVLCRNCFDASEHKNHRWEMLRDEGGGWCDCGDRTAWREPFVFCQFHAPKYEQPTQQTGMPYPVAGGNPANNSSYGNPPPYGQQY</sequence>
<evidence type="ECO:0000256" key="2">
    <source>
        <dbReference type="ARBA" id="ARBA00004906"/>
    </source>
</evidence>
<dbReference type="GO" id="GO:0061630">
    <property type="term" value="F:ubiquitin protein ligase activity"/>
    <property type="evidence" value="ECO:0007669"/>
    <property type="project" value="UniProtKB-UniRule"/>
</dbReference>
<gene>
    <name evidence="13" type="ORF">GSOID_T00010699001</name>
</gene>
<evidence type="ECO:0000256" key="5">
    <source>
        <dbReference type="ARBA" id="ARBA00022771"/>
    </source>
</evidence>
<dbReference type="AlphaFoldDB" id="E4XGT4"/>
<evidence type="ECO:0000256" key="11">
    <source>
        <dbReference type="SAM" id="MobiDB-lite"/>
    </source>
</evidence>
<feature type="region of interest" description="Disordered" evidence="11">
    <location>
        <begin position="193"/>
        <end position="223"/>
    </location>
</feature>
<evidence type="ECO:0000313" key="13">
    <source>
        <dbReference type="EMBL" id="CBY09882.1"/>
    </source>
</evidence>